<dbReference type="GO" id="GO:0005737">
    <property type="term" value="C:cytoplasm"/>
    <property type="evidence" value="ECO:0007669"/>
    <property type="project" value="UniProtKB-SubCell"/>
</dbReference>
<evidence type="ECO:0000256" key="2">
    <source>
        <dbReference type="ARBA" id="ARBA00022795"/>
    </source>
</evidence>
<evidence type="ECO:0000313" key="10">
    <source>
        <dbReference type="EMBL" id="KAB0638858.1"/>
    </source>
</evidence>
<comment type="subunit">
    <text evidence="9">Homodimer; disulfide-linked. Forms a heterohexamer composed of two FlhC and four FlhD subunits. Each FlhC binds a FlhD dimer, forming a heterotrimer, and a hexamer assembles by dimerization of two heterotrimers.</text>
</comment>
<evidence type="ECO:0000256" key="9">
    <source>
        <dbReference type="HAMAP-Rule" id="MF_00725"/>
    </source>
</evidence>
<dbReference type="Proteomes" id="UP000473470">
    <property type="component" value="Unassembled WGS sequence"/>
</dbReference>
<dbReference type="RefSeq" id="WP_059885080.1">
    <property type="nucleotide sequence ID" value="NZ_CABVPM010000055.1"/>
</dbReference>
<dbReference type="GO" id="GO:0044780">
    <property type="term" value="P:bacterial-type flagellum assembly"/>
    <property type="evidence" value="ECO:0007669"/>
    <property type="project" value="InterPro"/>
</dbReference>
<keyword evidence="2 9" id="KW-1005">Bacterial flagellum biogenesis</keyword>
<dbReference type="InterPro" id="IPR036194">
    <property type="entry name" value="FlhD_sf"/>
</dbReference>
<reference evidence="10 15" key="3">
    <citation type="submission" date="2019-09" db="EMBL/GenBank/DDBJ databases">
        <title>Draft genome sequences of 48 bacterial type strains from the CCUG.</title>
        <authorList>
            <person name="Tunovic T."/>
            <person name="Pineiro-Iglesias B."/>
            <person name="Unosson C."/>
            <person name="Inganas E."/>
            <person name="Ohlen M."/>
            <person name="Cardew S."/>
            <person name="Jensie-Markopoulos S."/>
            <person name="Salva-Serra F."/>
            <person name="Jaen-Luchoro D."/>
            <person name="Karlsson R."/>
            <person name="Svensson-Stadler L."/>
            <person name="Chun J."/>
            <person name="Moore E."/>
        </authorList>
    </citation>
    <scope>NUCLEOTIDE SEQUENCE [LARGE SCALE GENOMIC DNA]</scope>
    <source>
        <strain evidence="10 15">CCUG 65686</strain>
    </source>
</reference>
<dbReference type="Proteomes" id="UP000281098">
    <property type="component" value="Unassembled WGS sequence"/>
</dbReference>
<keyword evidence="11" id="KW-0969">Cilium</keyword>
<keyword evidence="5 9" id="KW-1015">Disulfide bond</keyword>
<evidence type="ECO:0000256" key="8">
    <source>
        <dbReference type="ARBA" id="ARBA00025431"/>
    </source>
</evidence>
<evidence type="ECO:0000313" key="12">
    <source>
        <dbReference type="EMBL" id="RQY94943.1"/>
    </source>
</evidence>
<keyword evidence="1 9" id="KW-0963">Cytoplasm</keyword>
<comment type="caution">
    <text evidence="11">The sequence shown here is derived from an EMBL/GenBank/DDBJ whole genome shotgun (WGS) entry which is preliminary data.</text>
</comment>
<comment type="function">
    <text evidence="8 9">Functions in complex with FlhC as a master transcriptional regulator that regulates transcription of several flagellar and non-flagellar operons by binding to their promoter region. Activates expression of class 2 flagellar genes, including fliA, which is a flagellum-specific sigma factor that turns on the class 3 genes. Also regulates genes whose products function in a variety of physiological pathways.</text>
</comment>
<dbReference type="EMBL" id="QTPM01000009">
    <property type="protein sequence ID" value="RQY94943.1"/>
    <property type="molecule type" value="Genomic_DNA"/>
</dbReference>
<dbReference type="GO" id="GO:1902208">
    <property type="term" value="P:regulation of bacterial-type flagellum assembly"/>
    <property type="evidence" value="ECO:0007669"/>
    <property type="project" value="UniProtKB-UniRule"/>
</dbReference>
<evidence type="ECO:0000256" key="3">
    <source>
        <dbReference type="ARBA" id="ARBA00023015"/>
    </source>
</evidence>
<evidence type="ECO:0000256" key="4">
    <source>
        <dbReference type="ARBA" id="ARBA00023125"/>
    </source>
</evidence>
<dbReference type="SUPFAM" id="SSF63592">
    <property type="entry name" value="Flagellar transcriptional activator FlhD"/>
    <property type="match status" value="1"/>
</dbReference>
<comment type="similarity">
    <text evidence="9">Belongs to the FlhD family.</text>
</comment>
<evidence type="ECO:0000313" key="14">
    <source>
        <dbReference type="Proteomes" id="UP000281098"/>
    </source>
</evidence>
<keyword evidence="14" id="KW-1185">Reference proteome</keyword>
<protein>
    <recommendedName>
        <fullName evidence="9">Flagellar transcriptional regulator FlhD</fullName>
    </recommendedName>
</protein>
<dbReference type="KEGG" id="bstg:WT74_04195"/>
<dbReference type="NCBIfam" id="NF002783">
    <property type="entry name" value="PRK02909.1-1"/>
    <property type="match status" value="1"/>
</dbReference>
<dbReference type="EMBL" id="VZOK01000012">
    <property type="protein sequence ID" value="KAB0638858.1"/>
    <property type="molecule type" value="Genomic_DNA"/>
</dbReference>
<evidence type="ECO:0000313" key="13">
    <source>
        <dbReference type="Proteomes" id="UP000068603"/>
    </source>
</evidence>
<proteinExistence type="inferred from homology"/>
<reference evidence="11 13" key="1">
    <citation type="submission" date="2015-11" db="EMBL/GenBank/DDBJ databases">
        <title>Expanding the genomic diversity of Burkholderia species for the development of highly accurate diagnostics.</title>
        <authorList>
            <person name="Sahl J."/>
            <person name="Keim P."/>
            <person name="Wagner D."/>
        </authorList>
    </citation>
    <scope>NUCLEOTIDE SEQUENCE [LARGE SCALE GENOMIC DNA]</scope>
    <source>
        <strain evidence="11 13">MSMB1960WGS</strain>
    </source>
</reference>
<organism evidence="11">
    <name type="scientific">Burkholderia stagnalis</name>
    <dbReference type="NCBI Taxonomy" id="1503054"/>
    <lineage>
        <taxon>Bacteria</taxon>
        <taxon>Pseudomonadati</taxon>
        <taxon>Pseudomonadota</taxon>
        <taxon>Betaproteobacteria</taxon>
        <taxon>Burkholderiales</taxon>
        <taxon>Burkholderiaceae</taxon>
        <taxon>Burkholderia</taxon>
        <taxon>Burkholderia cepacia complex</taxon>
    </lineage>
</organism>
<dbReference type="EMBL" id="LPHB01000071">
    <property type="protein sequence ID" value="KWA55898.1"/>
    <property type="molecule type" value="Genomic_DNA"/>
</dbReference>
<dbReference type="Proteomes" id="UP000068603">
    <property type="component" value="Unassembled WGS sequence"/>
</dbReference>
<accession>A0A107AE27</accession>
<keyword evidence="6 9" id="KW-0010">Activator</keyword>
<evidence type="ECO:0000313" key="15">
    <source>
        <dbReference type="Proteomes" id="UP000473470"/>
    </source>
</evidence>
<sequence length="105" mass="11331">MNNSDTLDSIRDINISYLMLAQRLLRDDREAGMFRLGLSAPLAELLSTLTLAQTTRLAACDQLLCGFRFGDHAMLSALATSPKQADVSHTHAAILLAGQPAAQFS</sequence>
<keyword evidence="11" id="KW-0282">Flagellum</keyword>
<dbReference type="InterPro" id="IPR023559">
    <property type="entry name" value="Flagellar_FlhD"/>
</dbReference>
<dbReference type="Pfam" id="PF05247">
    <property type="entry name" value="FlhD"/>
    <property type="match status" value="1"/>
</dbReference>
<dbReference type="AlphaFoldDB" id="A0A107AE27"/>
<dbReference type="STRING" id="1503054.WT74_04195"/>
<reference evidence="12 14" key="2">
    <citation type="submission" date="2018-08" db="EMBL/GenBank/DDBJ databases">
        <title>Comparative analysis of Burkholderia isolates from Puerto Rico.</title>
        <authorList>
            <person name="Hall C."/>
            <person name="Sahl J."/>
            <person name="Wagner D."/>
        </authorList>
    </citation>
    <scope>NUCLEOTIDE SEQUENCE [LARGE SCALE GENOMIC DNA]</scope>
    <source>
        <strain evidence="12 14">Bp8966</strain>
    </source>
</reference>
<keyword evidence="7 9" id="KW-0804">Transcription</keyword>
<evidence type="ECO:0000313" key="11">
    <source>
        <dbReference type="EMBL" id="KWA55898.1"/>
    </source>
</evidence>
<keyword evidence="4 9" id="KW-0238">DNA-binding</keyword>
<evidence type="ECO:0000256" key="6">
    <source>
        <dbReference type="ARBA" id="ARBA00023159"/>
    </source>
</evidence>
<comment type="subcellular location">
    <subcellularLocation>
        <location evidence="9">Cytoplasm</location>
    </subcellularLocation>
</comment>
<name>A0A107AE27_9BURK</name>
<keyword evidence="11" id="KW-0966">Cell projection</keyword>
<evidence type="ECO:0000256" key="5">
    <source>
        <dbReference type="ARBA" id="ARBA00023157"/>
    </source>
</evidence>
<dbReference type="Gene3D" id="1.10.4000.10">
    <property type="entry name" value="Flagellar transcriptional activator FlhD"/>
    <property type="match status" value="1"/>
</dbReference>
<dbReference type="HAMAP" id="MF_00725">
    <property type="entry name" value="FlhD"/>
    <property type="match status" value="1"/>
</dbReference>
<dbReference type="GO" id="GO:0045893">
    <property type="term" value="P:positive regulation of DNA-templated transcription"/>
    <property type="evidence" value="ECO:0007669"/>
    <property type="project" value="InterPro"/>
</dbReference>
<dbReference type="GeneID" id="93054619"/>
<comment type="domain">
    <text evidence="9">The C-terminal region contains a putative helix-turn-helix (HTH) motif, suggesting that this region may bind DNA.</text>
</comment>
<keyword evidence="3 9" id="KW-0805">Transcription regulation</keyword>
<evidence type="ECO:0000256" key="7">
    <source>
        <dbReference type="ARBA" id="ARBA00023163"/>
    </source>
</evidence>
<gene>
    <name evidence="9 10" type="primary">flhD</name>
    <name evidence="12" type="ORF">DF017_09600</name>
    <name evidence="10" type="ORF">F7R25_10295</name>
    <name evidence="11" type="ORF">WT44_26505</name>
</gene>
<feature type="disulfide bond" description="Interchain" evidence="9">
    <location>
        <position position="65"/>
    </location>
</feature>
<evidence type="ECO:0000256" key="1">
    <source>
        <dbReference type="ARBA" id="ARBA00022490"/>
    </source>
</evidence>
<dbReference type="GO" id="GO:0003677">
    <property type="term" value="F:DNA binding"/>
    <property type="evidence" value="ECO:0007669"/>
    <property type="project" value="UniProtKB-UniRule"/>
</dbReference>